<dbReference type="FunFam" id="3.80.10.10:FF:000695">
    <property type="entry name" value="leucine-rich melanocyte differentiation-associated protein"/>
    <property type="match status" value="1"/>
</dbReference>
<dbReference type="OrthoDB" id="272149at2759"/>
<feature type="region of interest" description="Disordered" evidence="1">
    <location>
        <begin position="1"/>
        <end position="25"/>
    </location>
</feature>
<evidence type="ECO:0000313" key="3">
    <source>
        <dbReference type="Proteomes" id="UP000242188"/>
    </source>
</evidence>
<dbReference type="PANTHER" id="PTHR46282:SF2">
    <property type="entry name" value="LEUCINE-RICH MELANOCYTE DIFFERENTIATION-ASSOCIATED PROTEIN"/>
    <property type="match status" value="1"/>
</dbReference>
<dbReference type="Proteomes" id="UP000242188">
    <property type="component" value="Unassembled WGS sequence"/>
</dbReference>
<accession>A0A210QT28</accession>
<dbReference type="AlphaFoldDB" id="A0A210QT28"/>
<gene>
    <name evidence="2" type="ORF">KP79_PYT05668</name>
</gene>
<reference evidence="2 3" key="1">
    <citation type="journal article" date="2017" name="Nat. Ecol. Evol.">
        <title>Scallop genome provides insights into evolution of bilaterian karyotype and development.</title>
        <authorList>
            <person name="Wang S."/>
            <person name="Zhang J."/>
            <person name="Jiao W."/>
            <person name="Li J."/>
            <person name="Xun X."/>
            <person name="Sun Y."/>
            <person name="Guo X."/>
            <person name="Huan P."/>
            <person name="Dong B."/>
            <person name="Zhang L."/>
            <person name="Hu X."/>
            <person name="Sun X."/>
            <person name="Wang J."/>
            <person name="Zhao C."/>
            <person name="Wang Y."/>
            <person name="Wang D."/>
            <person name="Huang X."/>
            <person name="Wang R."/>
            <person name="Lv J."/>
            <person name="Li Y."/>
            <person name="Zhang Z."/>
            <person name="Liu B."/>
            <person name="Lu W."/>
            <person name="Hui Y."/>
            <person name="Liang J."/>
            <person name="Zhou Z."/>
            <person name="Hou R."/>
            <person name="Li X."/>
            <person name="Liu Y."/>
            <person name="Li H."/>
            <person name="Ning X."/>
            <person name="Lin Y."/>
            <person name="Zhao L."/>
            <person name="Xing Q."/>
            <person name="Dou J."/>
            <person name="Li Y."/>
            <person name="Mao J."/>
            <person name="Guo H."/>
            <person name="Dou H."/>
            <person name="Li T."/>
            <person name="Mu C."/>
            <person name="Jiang W."/>
            <person name="Fu Q."/>
            <person name="Fu X."/>
            <person name="Miao Y."/>
            <person name="Liu J."/>
            <person name="Yu Q."/>
            <person name="Li R."/>
            <person name="Liao H."/>
            <person name="Li X."/>
            <person name="Kong Y."/>
            <person name="Jiang Z."/>
            <person name="Chourrout D."/>
            <person name="Li R."/>
            <person name="Bao Z."/>
        </authorList>
    </citation>
    <scope>NUCLEOTIDE SEQUENCE [LARGE SCALE GENOMIC DNA]</scope>
    <source>
        <strain evidence="2 3">PY_sf001</strain>
    </source>
</reference>
<evidence type="ECO:0000256" key="1">
    <source>
        <dbReference type="SAM" id="MobiDB-lite"/>
    </source>
</evidence>
<dbReference type="EMBL" id="NEDP02002059">
    <property type="protein sequence ID" value="OWF51860.1"/>
    <property type="molecule type" value="Genomic_DNA"/>
</dbReference>
<name>A0A210QT28_MIZYE</name>
<feature type="region of interest" description="Disordered" evidence="1">
    <location>
        <begin position="194"/>
        <end position="226"/>
    </location>
</feature>
<proteinExistence type="predicted"/>
<evidence type="ECO:0000313" key="2">
    <source>
        <dbReference type="EMBL" id="OWF51860.1"/>
    </source>
</evidence>
<feature type="compositionally biased region" description="Basic and acidic residues" evidence="1">
    <location>
        <begin position="216"/>
        <end position="226"/>
    </location>
</feature>
<keyword evidence="3" id="KW-1185">Reference proteome</keyword>
<dbReference type="Gene3D" id="3.80.10.10">
    <property type="entry name" value="Ribonuclease Inhibitor"/>
    <property type="match status" value="1"/>
</dbReference>
<dbReference type="STRING" id="6573.A0A210QT28"/>
<sequence>MADEADDKQPNGSEETEENGAEEDEMTFVDGQLAFIGHDAEEIPQKLIADYAGITRRLDLSFNQLRSLGGVEEFVNLEELILDNNCFDEHLQFPRMESLHTVTINKNKISNLNSLLENLASNLPALRYLSLLGNIACPNQLSDHEKDEEDYRRYRFYVLYRLNNLKFLDSTPVKADELAEAKRVGPFMEIIKGTDETMVEGGKDEEDPDGYTPLPDSHRKVDDHKV</sequence>
<organism evidence="2 3">
    <name type="scientific">Mizuhopecten yessoensis</name>
    <name type="common">Japanese scallop</name>
    <name type="synonym">Patinopecten yessoensis</name>
    <dbReference type="NCBI Taxonomy" id="6573"/>
    <lineage>
        <taxon>Eukaryota</taxon>
        <taxon>Metazoa</taxon>
        <taxon>Spiralia</taxon>
        <taxon>Lophotrochozoa</taxon>
        <taxon>Mollusca</taxon>
        <taxon>Bivalvia</taxon>
        <taxon>Autobranchia</taxon>
        <taxon>Pteriomorphia</taxon>
        <taxon>Pectinida</taxon>
        <taxon>Pectinoidea</taxon>
        <taxon>Pectinidae</taxon>
        <taxon>Mizuhopecten</taxon>
    </lineage>
</organism>
<comment type="caution">
    <text evidence="2">The sequence shown here is derived from an EMBL/GenBank/DDBJ whole genome shotgun (WGS) entry which is preliminary data.</text>
</comment>
<dbReference type="InterPro" id="IPR043313">
    <property type="entry name" value="LRMDA"/>
</dbReference>
<dbReference type="SUPFAM" id="SSF52058">
    <property type="entry name" value="L domain-like"/>
    <property type="match status" value="1"/>
</dbReference>
<protein>
    <submittedName>
        <fullName evidence="2">Leucine-rich repeat-containing protein C10orf11-like</fullName>
    </submittedName>
</protein>
<feature type="compositionally biased region" description="Acidic residues" evidence="1">
    <location>
        <begin position="14"/>
        <end position="25"/>
    </location>
</feature>
<dbReference type="InterPro" id="IPR032675">
    <property type="entry name" value="LRR_dom_sf"/>
</dbReference>
<dbReference type="PANTHER" id="PTHR46282">
    <property type="entry name" value="LEUCINE-RICH MELANOCYTE DIFFERENTIATION-ASSOCIATED PROTEIN"/>
    <property type="match status" value="1"/>
</dbReference>